<gene>
    <name evidence="2" type="ORF">KIN_31560</name>
</gene>
<dbReference type="InterPro" id="IPR012338">
    <property type="entry name" value="Beta-lactam/transpept-like"/>
</dbReference>
<dbReference type="GO" id="GO:0008658">
    <property type="term" value="F:penicillin binding"/>
    <property type="evidence" value="ECO:0007669"/>
    <property type="project" value="InterPro"/>
</dbReference>
<dbReference type="InterPro" id="IPR001460">
    <property type="entry name" value="PCN-bd_Tpept"/>
</dbReference>
<evidence type="ECO:0000313" key="3">
    <source>
        <dbReference type="Proteomes" id="UP000436822"/>
    </source>
</evidence>
<evidence type="ECO:0000259" key="1">
    <source>
        <dbReference type="Pfam" id="PF00905"/>
    </source>
</evidence>
<dbReference type="Pfam" id="PF00905">
    <property type="entry name" value="Transpeptidase"/>
    <property type="match status" value="1"/>
</dbReference>
<reference evidence="2 3" key="1">
    <citation type="submission" date="2019-12" db="EMBL/GenBank/DDBJ databases">
        <title>Litoreibacter badius sp. nov., a novel bacteriochlorophyll a-containing bacterium in the genus Litoreibacter.</title>
        <authorList>
            <person name="Kanamuro M."/>
            <person name="Takabe Y."/>
            <person name="Mori K."/>
            <person name="Takaichi S."/>
            <person name="Hanada S."/>
        </authorList>
    </citation>
    <scope>NUCLEOTIDE SEQUENCE [LARGE SCALE GENOMIC DNA]</scope>
    <source>
        <strain evidence="2 3">K6</strain>
    </source>
</reference>
<feature type="domain" description="Penicillin-binding protein transpeptidase" evidence="1">
    <location>
        <begin position="74"/>
        <end position="261"/>
    </location>
</feature>
<dbReference type="RefSeq" id="WP_159808756.1">
    <property type="nucleotide sequence ID" value="NZ_BLJE01000003.1"/>
</dbReference>
<keyword evidence="3" id="KW-1185">Reference proteome</keyword>
<protein>
    <recommendedName>
        <fullName evidence="1">Penicillin-binding protein transpeptidase domain-containing protein</fullName>
    </recommendedName>
</protein>
<dbReference type="SUPFAM" id="SSF56601">
    <property type="entry name" value="beta-lactamase/transpeptidase-like"/>
    <property type="match status" value="1"/>
</dbReference>
<evidence type="ECO:0000313" key="2">
    <source>
        <dbReference type="EMBL" id="GFE66082.1"/>
    </source>
</evidence>
<comment type="caution">
    <text evidence="2">The sequence shown here is derived from an EMBL/GenBank/DDBJ whole genome shotgun (WGS) entry which is preliminary data.</text>
</comment>
<dbReference type="EMBL" id="BLJE01000003">
    <property type="protein sequence ID" value="GFE66082.1"/>
    <property type="molecule type" value="Genomic_DNA"/>
</dbReference>
<dbReference type="Gene3D" id="3.40.710.10">
    <property type="entry name" value="DD-peptidase/beta-lactamase superfamily"/>
    <property type="match status" value="1"/>
</dbReference>
<organism evidence="2 3">
    <name type="scientific">Litoreibacter roseus</name>
    <dbReference type="NCBI Taxonomy" id="2601869"/>
    <lineage>
        <taxon>Bacteria</taxon>
        <taxon>Pseudomonadati</taxon>
        <taxon>Pseudomonadota</taxon>
        <taxon>Alphaproteobacteria</taxon>
        <taxon>Rhodobacterales</taxon>
        <taxon>Roseobacteraceae</taxon>
        <taxon>Litoreibacter</taxon>
    </lineage>
</organism>
<dbReference type="OrthoDB" id="9762883at2"/>
<dbReference type="AlphaFoldDB" id="A0A6N6JLM4"/>
<name>A0A6N6JLM4_9RHOB</name>
<sequence>MTATVSQATSCRQTWTALNWLLVTALATLLPHVARAEMRDISALVAEAGVDPETSTMVVVRLSDGRHWISNVGRATTRFIPASTSKIPHTLIALEIGVVDTDTIIEWDGKRRWLDSWNKDQTLPSAYRNSAVWAYQHFARQIGHQTMAAWITRFDYGNHDIGSDENLTTYWLRGPLEISASEQIDFLSKLAEQSLPLSNQTYAKALEIMMADNGADWTLYAKTGWHYDETGMDIGWYVGWVDRAGDRYAFALNMDMPSSDYVRLRVSTVRFVLDALDIAPAAGG</sequence>
<accession>A0A6N6JLM4</accession>
<dbReference type="Proteomes" id="UP000436822">
    <property type="component" value="Unassembled WGS sequence"/>
</dbReference>
<proteinExistence type="predicted"/>